<feature type="compositionally biased region" description="Pro residues" evidence="1">
    <location>
        <begin position="52"/>
        <end position="66"/>
    </location>
</feature>
<evidence type="ECO:0000313" key="4">
    <source>
        <dbReference type="Proteomes" id="UP001199054"/>
    </source>
</evidence>
<feature type="compositionally biased region" description="Polar residues" evidence="1">
    <location>
        <begin position="217"/>
        <end position="233"/>
    </location>
</feature>
<dbReference type="EMBL" id="JAJAUY010000182">
    <property type="protein sequence ID" value="MCB5183149.1"/>
    <property type="molecule type" value="Genomic_DNA"/>
</dbReference>
<feature type="compositionally biased region" description="Low complexity" evidence="1">
    <location>
        <begin position="1"/>
        <end position="51"/>
    </location>
</feature>
<keyword evidence="4" id="KW-1185">Reference proteome</keyword>
<feature type="domain" description="DUF8017" evidence="2">
    <location>
        <begin position="143"/>
        <end position="338"/>
    </location>
</feature>
<dbReference type="RefSeq" id="WP_226730344.1">
    <property type="nucleotide sequence ID" value="NZ_JAJAUY010000182.1"/>
</dbReference>
<comment type="caution">
    <text evidence="3">The sequence shown here is derived from an EMBL/GenBank/DDBJ whole genome shotgun (WGS) entry which is preliminary data.</text>
</comment>
<feature type="compositionally biased region" description="Low complexity" evidence="1">
    <location>
        <begin position="114"/>
        <end position="125"/>
    </location>
</feature>
<sequence length="340" mass="35484">MWPGQQQQPGGEQQPQNPYQQQPGQPNPYQQPAYGQQPGYGYPQPGEGQQPPVQPWGQPPTMPMQPAPASGGSSSMSTKTVAIVAASAVVVAAAITGAVVLTGDDGEPEANDKPPVAASSPAPVSSAPPAPTGANPRAGGQLQPVIPGWKVVYNPNYGVAFDVPQEFAVQPATLSTGYEDASKNDGSPMVVMSAPAYLKEDWCKVDSDKNGKEESYSLGTTGVKGSNGSTDTASAARDNAGTWLYAAYAQKQPKEKIQFTPAAEFTTSSGLKGHYVTATVTGLPKEHKCSTTDGKSVSFAFKNAKGDFAAWVLFGPTGVSDEMKPDVYQKIMSSIRLSTG</sequence>
<organism evidence="3 4">
    <name type="scientific">Streptomyces antimicrobicus</name>
    <dbReference type="NCBI Taxonomy" id="2883108"/>
    <lineage>
        <taxon>Bacteria</taxon>
        <taxon>Bacillati</taxon>
        <taxon>Actinomycetota</taxon>
        <taxon>Actinomycetes</taxon>
        <taxon>Kitasatosporales</taxon>
        <taxon>Streptomycetaceae</taxon>
        <taxon>Streptomyces</taxon>
    </lineage>
</organism>
<proteinExistence type="predicted"/>
<dbReference type="InterPro" id="IPR058330">
    <property type="entry name" value="DUF8017"/>
</dbReference>
<accession>A0ABS8BET0</accession>
<feature type="region of interest" description="Disordered" evidence="1">
    <location>
        <begin position="209"/>
        <end position="233"/>
    </location>
</feature>
<gene>
    <name evidence="3" type="ORF">LG632_27820</name>
</gene>
<evidence type="ECO:0000259" key="2">
    <source>
        <dbReference type="Pfam" id="PF26056"/>
    </source>
</evidence>
<dbReference type="Proteomes" id="UP001199054">
    <property type="component" value="Unassembled WGS sequence"/>
</dbReference>
<feature type="region of interest" description="Disordered" evidence="1">
    <location>
        <begin position="103"/>
        <end position="141"/>
    </location>
</feature>
<reference evidence="3 4" key="1">
    <citation type="submission" date="2021-10" db="EMBL/GenBank/DDBJ databases">
        <title>Streptomyces sp. strain SMC 277, a novel streptomycete isolated from soil.</title>
        <authorList>
            <person name="Chanama M."/>
        </authorList>
    </citation>
    <scope>NUCLEOTIDE SEQUENCE [LARGE SCALE GENOMIC DNA]</scope>
    <source>
        <strain evidence="3 4">SMC 277</strain>
    </source>
</reference>
<name>A0ABS8BET0_9ACTN</name>
<feature type="region of interest" description="Disordered" evidence="1">
    <location>
        <begin position="1"/>
        <end position="75"/>
    </location>
</feature>
<dbReference type="Pfam" id="PF26056">
    <property type="entry name" value="DUF8017"/>
    <property type="match status" value="1"/>
</dbReference>
<evidence type="ECO:0000256" key="1">
    <source>
        <dbReference type="SAM" id="MobiDB-lite"/>
    </source>
</evidence>
<evidence type="ECO:0000313" key="3">
    <source>
        <dbReference type="EMBL" id="MCB5183149.1"/>
    </source>
</evidence>
<protein>
    <recommendedName>
        <fullName evidence="2">DUF8017 domain-containing protein</fullName>
    </recommendedName>
</protein>